<accession>A0A0E9XGY2</accession>
<protein>
    <submittedName>
        <fullName evidence="1">Uncharacterized protein</fullName>
    </submittedName>
</protein>
<dbReference type="EMBL" id="GBXM01006866">
    <property type="protein sequence ID" value="JAI01712.1"/>
    <property type="molecule type" value="Transcribed_RNA"/>
</dbReference>
<dbReference type="AlphaFoldDB" id="A0A0E9XGY2"/>
<reference evidence="1" key="1">
    <citation type="submission" date="2014-11" db="EMBL/GenBank/DDBJ databases">
        <authorList>
            <person name="Amaro Gonzalez C."/>
        </authorList>
    </citation>
    <scope>NUCLEOTIDE SEQUENCE</scope>
</reference>
<name>A0A0E9XGY2_ANGAN</name>
<organism evidence="1">
    <name type="scientific">Anguilla anguilla</name>
    <name type="common">European freshwater eel</name>
    <name type="synonym">Muraena anguilla</name>
    <dbReference type="NCBI Taxonomy" id="7936"/>
    <lineage>
        <taxon>Eukaryota</taxon>
        <taxon>Metazoa</taxon>
        <taxon>Chordata</taxon>
        <taxon>Craniata</taxon>
        <taxon>Vertebrata</taxon>
        <taxon>Euteleostomi</taxon>
        <taxon>Actinopterygii</taxon>
        <taxon>Neopterygii</taxon>
        <taxon>Teleostei</taxon>
        <taxon>Anguilliformes</taxon>
        <taxon>Anguillidae</taxon>
        <taxon>Anguilla</taxon>
    </lineage>
</organism>
<evidence type="ECO:0000313" key="1">
    <source>
        <dbReference type="EMBL" id="JAI01712.1"/>
    </source>
</evidence>
<proteinExistence type="predicted"/>
<reference evidence="1" key="2">
    <citation type="journal article" date="2015" name="Fish Shellfish Immunol.">
        <title>Early steps in the European eel (Anguilla anguilla)-Vibrio vulnificus interaction in the gills: Role of the RtxA13 toxin.</title>
        <authorList>
            <person name="Callol A."/>
            <person name="Pajuelo D."/>
            <person name="Ebbesson L."/>
            <person name="Teles M."/>
            <person name="MacKenzie S."/>
            <person name="Amaro C."/>
        </authorList>
    </citation>
    <scope>NUCLEOTIDE SEQUENCE</scope>
</reference>
<sequence>MRRVGRWLAHCAELDYEHVNLVITATGLMTPLFLHFENHNNKVRRYKSTSIFLKYS</sequence>